<dbReference type="AlphaFoldDB" id="A0A329E4H8"/>
<organism evidence="5 6">
    <name type="scientific">Vibrio diazotrophicus</name>
    <dbReference type="NCBI Taxonomy" id="685"/>
    <lineage>
        <taxon>Bacteria</taxon>
        <taxon>Pseudomonadati</taxon>
        <taxon>Pseudomonadota</taxon>
        <taxon>Gammaproteobacteria</taxon>
        <taxon>Vibrionales</taxon>
        <taxon>Vibrionaceae</taxon>
        <taxon>Vibrio</taxon>
    </lineage>
</organism>
<dbReference type="Proteomes" id="UP000248729">
    <property type="component" value="Unassembled WGS sequence"/>
</dbReference>
<gene>
    <name evidence="5" type="ORF">DET48_12811</name>
</gene>
<evidence type="ECO:0000313" key="5">
    <source>
        <dbReference type="EMBL" id="RAS59278.1"/>
    </source>
</evidence>
<proteinExistence type="inferred from homology"/>
<evidence type="ECO:0000256" key="1">
    <source>
        <dbReference type="ARBA" id="ARBA00022679"/>
    </source>
</evidence>
<dbReference type="Gene3D" id="3.40.630.30">
    <property type="match status" value="1"/>
</dbReference>
<evidence type="ECO:0000256" key="2">
    <source>
        <dbReference type="ARBA" id="ARBA00023315"/>
    </source>
</evidence>
<keyword evidence="5" id="KW-0689">Ribosomal protein</keyword>
<sequence>MIESNSTPTSVYETDGEIILVTAQFNDADRIAQYFKENREHLKPWDPAREEAFFTVEGWQQRLLKLTEVHKLSLGYYLLIIDAKTDKMLGTISFSNLNRFPIYTCNVGYSLACDAQGKGTMTRALQMACNYMFSVQNMHRIMAAYIPRNKRSESVLERVGFSHEGHAKDYILINGKWEDHNLMSLINAHWKEE</sequence>
<dbReference type="GO" id="GO:0008999">
    <property type="term" value="F:protein-N-terminal-alanine acetyltransferase activity"/>
    <property type="evidence" value="ECO:0007669"/>
    <property type="project" value="TreeGrafter"/>
</dbReference>
<dbReference type="InterPro" id="IPR000182">
    <property type="entry name" value="GNAT_dom"/>
</dbReference>
<dbReference type="EMBL" id="QLTR01000028">
    <property type="protein sequence ID" value="RAS59278.1"/>
    <property type="molecule type" value="Genomic_DNA"/>
</dbReference>
<comment type="caution">
    <text evidence="5">The sequence shown here is derived from an EMBL/GenBank/DDBJ whole genome shotgun (WGS) entry which is preliminary data.</text>
</comment>
<protein>
    <submittedName>
        <fullName evidence="5">[SSU ribosomal protein S5P]-alanine acetyltransferase</fullName>
    </submittedName>
</protein>
<keyword evidence="2" id="KW-0012">Acyltransferase</keyword>
<name>A0A329E4H8_VIBDI</name>
<keyword evidence="1 5" id="KW-0808">Transferase</keyword>
<dbReference type="InterPro" id="IPR016181">
    <property type="entry name" value="Acyl_CoA_acyltransferase"/>
</dbReference>
<keyword evidence="5" id="KW-0687">Ribonucleoprotein</keyword>
<evidence type="ECO:0000313" key="6">
    <source>
        <dbReference type="Proteomes" id="UP000248729"/>
    </source>
</evidence>
<dbReference type="GO" id="GO:0005737">
    <property type="term" value="C:cytoplasm"/>
    <property type="evidence" value="ECO:0007669"/>
    <property type="project" value="TreeGrafter"/>
</dbReference>
<feature type="domain" description="N-acetyltransferase" evidence="4">
    <location>
        <begin position="18"/>
        <end position="183"/>
    </location>
</feature>
<comment type="similarity">
    <text evidence="3">Belongs to the acetyltransferase family. RimJ subfamily.</text>
</comment>
<evidence type="ECO:0000256" key="3">
    <source>
        <dbReference type="ARBA" id="ARBA00038502"/>
    </source>
</evidence>
<evidence type="ECO:0000259" key="4">
    <source>
        <dbReference type="PROSITE" id="PS51186"/>
    </source>
</evidence>
<dbReference type="PANTHER" id="PTHR43792">
    <property type="entry name" value="GNAT FAMILY, PUTATIVE (AFU_ORTHOLOGUE AFUA_3G00765)-RELATED-RELATED"/>
    <property type="match status" value="1"/>
</dbReference>
<dbReference type="PANTHER" id="PTHR43792:SF8">
    <property type="entry name" value="[RIBOSOMAL PROTEIN US5]-ALANINE N-ACETYLTRANSFERASE"/>
    <property type="match status" value="1"/>
</dbReference>
<dbReference type="Pfam" id="PF13302">
    <property type="entry name" value="Acetyltransf_3"/>
    <property type="match status" value="1"/>
</dbReference>
<dbReference type="SUPFAM" id="SSF55729">
    <property type="entry name" value="Acyl-CoA N-acyltransferases (Nat)"/>
    <property type="match status" value="1"/>
</dbReference>
<dbReference type="InterPro" id="IPR051531">
    <property type="entry name" value="N-acetyltransferase"/>
</dbReference>
<reference evidence="5 6" key="1">
    <citation type="submission" date="2018-06" db="EMBL/GenBank/DDBJ databases">
        <title>Freshwater and sediment microbial communities from various areas in North America, analyzing microbe dynamics in response to fracking.</title>
        <authorList>
            <person name="Lamendella R."/>
        </authorList>
    </citation>
    <scope>NUCLEOTIDE SEQUENCE [LARGE SCALE GENOMIC DNA]</scope>
    <source>
        <strain evidence="5 6">99A</strain>
    </source>
</reference>
<dbReference type="PROSITE" id="PS51186">
    <property type="entry name" value="GNAT"/>
    <property type="match status" value="1"/>
</dbReference>
<dbReference type="GO" id="GO:0005840">
    <property type="term" value="C:ribosome"/>
    <property type="evidence" value="ECO:0007669"/>
    <property type="project" value="UniProtKB-KW"/>
</dbReference>
<accession>A0A329E4H8</accession>